<name>A0A0E9VAA3_ANGAN</name>
<sequence length="28" mass="3208">MKEAPKCHGELLNSCEKVNTHEVFRCFG</sequence>
<dbReference type="AlphaFoldDB" id="A0A0E9VAA3"/>
<proteinExistence type="predicted"/>
<accession>A0A0E9VAA3</accession>
<evidence type="ECO:0000313" key="1">
    <source>
        <dbReference type="EMBL" id="JAH74148.1"/>
    </source>
</evidence>
<reference evidence="1" key="2">
    <citation type="journal article" date="2015" name="Fish Shellfish Immunol.">
        <title>Early steps in the European eel (Anguilla anguilla)-Vibrio vulnificus interaction in the gills: Role of the RtxA13 toxin.</title>
        <authorList>
            <person name="Callol A."/>
            <person name="Pajuelo D."/>
            <person name="Ebbesson L."/>
            <person name="Teles M."/>
            <person name="MacKenzie S."/>
            <person name="Amaro C."/>
        </authorList>
    </citation>
    <scope>NUCLEOTIDE SEQUENCE</scope>
</reference>
<organism evidence="1">
    <name type="scientific">Anguilla anguilla</name>
    <name type="common">European freshwater eel</name>
    <name type="synonym">Muraena anguilla</name>
    <dbReference type="NCBI Taxonomy" id="7936"/>
    <lineage>
        <taxon>Eukaryota</taxon>
        <taxon>Metazoa</taxon>
        <taxon>Chordata</taxon>
        <taxon>Craniata</taxon>
        <taxon>Vertebrata</taxon>
        <taxon>Euteleostomi</taxon>
        <taxon>Actinopterygii</taxon>
        <taxon>Neopterygii</taxon>
        <taxon>Teleostei</taxon>
        <taxon>Anguilliformes</taxon>
        <taxon>Anguillidae</taxon>
        <taxon>Anguilla</taxon>
    </lineage>
</organism>
<dbReference type="EMBL" id="GBXM01034429">
    <property type="protein sequence ID" value="JAH74148.1"/>
    <property type="molecule type" value="Transcribed_RNA"/>
</dbReference>
<reference evidence="1" key="1">
    <citation type="submission" date="2014-11" db="EMBL/GenBank/DDBJ databases">
        <authorList>
            <person name="Amaro Gonzalez C."/>
        </authorList>
    </citation>
    <scope>NUCLEOTIDE SEQUENCE</scope>
</reference>
<protein>
    <submittedName>
        <fullName evidence="1">Uncharacterized protein</fullName>
    </submittedName>
</protein>